<keyword evidence="9" id="KW-0902">Two-component regulatory system</keyword>
<dbReference type="InterPro" id="IPR004358">
    <property type="entry name" value="Sig_transdc_His_kin-like_C"/>
</dbReference>
<feature type="domain" description="HAMP" evidence="13">
    <location>
        <begin position="205"/>
        <end position="257"/>
    </location>
</feature>
<keyword evidence="15" id="KW-1185">Reference proteome</keyword>
<evidence type="ECO:0000313" key="15">
    <source>
        <dbReference type="Proteomes" id="UP000278886"/>
    </source>
</evidence>
<dbReference type="Gene3D" id="6.10.340.10">
    <property type="match status" value="1"/>
</dbReference>
<dbReference type="PANTHER" id="PTHR45436">
    <property type="entry name" value="SENSOR HISTIDINE KINASE YKOH"/>
    <property type="match status" value="1"/>
</dbReference>
<evidence type="ECO:0000256" key="2">
    <source>
        <dbReference type="ARBA" id="ARBA00004236"/>
    </source>
</evidence>
<keyword evidence="8 11" id="KW-1133">Transmembrane helix</keyword>
<dbReference type="Pfam" id="PF00672">
    <property type="entry name" value="HAMP"/>
    <property type="match status" value="1"/>
</dbReference>
<dbReference type="SUPFAM" id="SSF158472">
    <property type="entry name" value="HAMP domain-like"/>
    <property type="match status" value="1"/>
</dbReference>
<keyword evidence="10 11" id="KW-0472">Membrane</keyword>
<evidence type="ECO:0000256" key="6">
    <source>
        <dbReference type="ARBA" id="ARBA00022692"/>
    </source>
</evidence>
<dbReference type="InterPro" id="IPR003661">
    <property type="entry name" value="HisK_dim/P_dom"/>
</dbReference>
<comment type="subcellular location">
    <subcellularLocation>
        <location evidence="2">Cell membrane</location>
    </subcellularLocation>
</comment>
<dbReference type="Proteomes" id="UP000278886">
    <property type="component" value="Chromosome"/>
</dbReference>
<dbReference type="CDD" id="cd06225">
    <property type="entry name" value="HAMP"/>
    <property type="match status" value="1"/>
</dbReference>
<reference evidence="15" key="1">
    <citation type="submission" date="2018-09" db="EMBL/GenBank/DDBJ databases">
        <title>Genome sequencing of strain 2DFWR-13.</title>
        <authorList>
            <person name="Heo J."/>
            <person name="Kim S.-J."/>
            <person name="Kwon S.-W."/>
        </authorList>
    </citation>
    <scope>NUCLEOTIDE SEQUENCE [LARGE SCALE GENOMIC DNA]</scope>
    <source>
        <strain evidence="15">2DFWR-13</strain>
    </source>
</reference>
<dbReference type="PROSITE" id="PS50885">
    <property type="entry name" value="HAMP"/>
    <property type="match status" value="1"/>
</dbReference>
<dbReference type="SUPFAM" id="SSF47384">
    <property type="entry name" value="Homodimeric domain of signal transducing histidine kinase"/>
    <property type="match status" value="1"/>
</dbReference>
<keyword evidence="6 11" id="KW-0812">Transmembrane</keyword>
<evidence type="ECO:0000259" key="12">
    <source>
        <dbReference type="PROSITE" id="PS50109"/>
    </source>
</evidence>
<dbReference type="OrthoDB" id="9786919at2"/>
<dbReference type="GO" id="GO:0000155">
    <property type="term" value="F:phosphorelay sensor kinase activity"/>
    <property type="evidence" value="ECO:0007669"/>
    <property type="project" value="InterPro"/>
</dbReference>
<dbReference type="SMART" id="SM00304">
    <property type="entry name" value="HAMP"/>
    <property type="match status" value="1"/>
</dbReference>
<dbReference type="Gene3D" id="1.10.287.130">
    <property type="match status" value="1"/>
</dbReference>
<protein>
    <recommendedName>
        <fullName evidence="3">histidine kinase</fullName>
        <ecNumber evidence="3">2.7.13.3</ecNumber>
    </recommendedName>
</protein>
<dbReference type="PROSITE" id="PS50109">
    <property type="entry name" value="HIS_KIN"/>
    <property type="match status" value="1"/>
</dbReference>
<keyword evidence="4" id="KW-0597">Phosphoprotein</keyword>
<accession>A0A387B7P6</accession>
<evidence type="ECO:0000256" key="9">
    <source>
        <dbReference type="ARBA" id="ARBA00023012"/>
    </source>
</evidence>
<dbReference type="Gene3D" id="3.30.565.10">
    <property type="entry name" value="Histidine kinase-like ATPase, C-terminal domain"/>
    <property type="match status" value="1"/>
</dbReference>
<dbReference type="InterPro" id="IPR036097">
    <property type="entry name" value="HisK_dim/P_sf"/>
</dbReference>
<comment type="catalytic activity">
    <reaction evidence="1">
        <text>ATP + protein L-histidine = ADP + protein N-phospho-L-histidine.</text>
        <dbReference type="EC" id="2.7.13.3"/>
    </reaction>
</comment>
<dbReference type="PRINTS" id="PR00344">
    <property type="entry name" value="BCTRLSENSOR"/>
</dbReference>
<evidence type="ECO:0000256" key="10">
    <source>
        <dbReference type="ARBA" id="ARBA00023136"/>
    </source>
</evidence>
<dbReference type="SMART" id="SM00387">
    <property type="entry name" value="HATPase_c"/>
    <property type="match status" value="1"/>
</dbReference>
<evidence type="ECO:0000256" key="8">
    <source>
        <dbReference type="ARBA" id="ARBA00022989"/>
    </source>
</evidence>
<evidence type="ECO:0000256" key="4">
    <source>
        <dbReference type="ARBA" id="ARBA00022553"/>
    </source>
</evidence>
<evidence type="ECO:0000259" key="13">
    <source>
        <dbReference type="PROSITE" id="PS50885"/>
    </source>
</evidence>
<dbReference type="InterPro" id="IPR036890">
    <property type="entry name" value="HATPase_C_sf"/>
</dbReference>
<dbReference type="KEGG" id="lyd:D7I47_08970"/>
<dbReference type="GO" id="GO:0005886">
    <property type="term" value="C:plasma membrane"/>
    <property type="evidence" value="ECO:0007669"/>
    <property type="project" value="UniProtKB-SubCell"/>
</dbReference>
<dbReference type="InterPro" id="IPR003594">
    <property type="entry name" value="HATPase_dom"/>
</dbReference>
<evidence type="ECO:0000256" key="1">
    <source>
        <dbReference type="ARBA" id="ARBA00000085"/>
    </source>
</evidence>
<dbReference type="InterPro" id="IPR050428">
    <property type="entry name" value="TCS_sensor_his_kinase"/>
</dbReference>
<dbReference type="Pfam" id="PF00512">
    <property type="entry name" value="HisKA"/>
    <property type="match status" value="1"/>
</dbReference>
<dbReference type="CDD" id="cd00075">
    <property type="entry name" value="HATPase"/>
    <property type="match status" value="1"/>
</dbReference>
<dbReference type="RefSeq" id="WP_120762724.1">
    <property type="nucleotide sequence ID" value="NZ_CP032630.1"/>
</dbReference>
<gene>
    <name evidence="14" type="ORF">D7I47_08970</name>
</gene>
<dbReference type="InterPro" id="IPR003660">
    <property type="entry name" value="HAMP_dom"/>
</dbReference>
<proteinExistence type="predicted"/>
<evidence type="ECO:0000313" key="14">
    <source>
        <dbReference type="EMBL" id="AYF98377.1"/>
    </source>
</evidence>
<dbReference type="CDD" id="cd00082">
    <property type="entry name" value="HisKA"/>
    <property type="match status" value="1"/>
</dbReference>
<keyword evidence="5" id="KW-0808">Transferase</keyword>
<dbReference type="InterPro" id="IPR005467">
    <property type="entry name" value="His_kinase_dom"/>
</dbReference>
<dbReference type="PANTHER" id="PTHR45436:SF5">
    <property type="entry name" value="SENSOR HISTIDINE KINASE TRCS"/>
    <property type="match status" value="1"/>
</dbReference>
<sequence length="489" mass="52519">MAAPWREATRSARFRILASMLLVAALGMTAAGFAAYLIQRERVLSQIDDRLTATVTGLQCIADGCDLDEGETPPATVLDFLGDAMTRVLPDHNESTLGIVDGAARLRPSSGILFRLDDDPDFVARVVAEADPDAVVRGTAETSLGTLRYVVIPVSIQDDPAQGLYVSAYDLDAELAEITEAFRTYAWVAAGALLLVGLVGWFVSGRLLRPLRLLRQTAAGIGEHDLDARIPATGTDDVSELTRTFNAMLDRLQRSFDAQRRLLDDVSHELRTPITIVRGHLELLDVDAPADVDATRELAIDELDRMNMLVDDIALLVKTSQPGFLRLEPVDVAELTEQVLAKARALSPDHEWAAAGSAHVVAELDPARITQAWLQLAENAAKYSPAGTTISLGSVVTAGGRVLELWVRDHGPGIPQDRLDWIFDRFSRVEVGRGVEGSGLGLSIVTAIAAAHGGRAYARNPTGGGARVAIAVDLADPEKEETDAAHPGR</sequence>
<name>A0A387B7P6_9MICO</name>
<evidence type="ECO:0000256" key="7">
    <source>
        <dbReference type="ARBA" id="ARBA00022777"/>
    </source>
</evidence>
<evidence type="ECO:0000256" key="5">
    <source>
        <dbReference type="ARBA" id="ARBA00022679"/>
    </source>
</evidence>
<keyword evidence="7 14" id="KW-0418">Kinase</keyword>
<evidence type="ECO:0000256" key="3">
    <source>
        <dbReference type="ARBA" id="ARBA00012438"/>
    </source>
</evidence>
<dbReference type="EMBL" id="CP032630">
    <property type="protein sequence ID" value="AYF98377.1"/>
    <property type="molecule type" value="Genomic_DNA"/>
</dbReference>
<dbReference type="SUPFAM" id="SSF55874">
    <property type="entry name" value="ATPase domain of HSP90 chaperone/DNA topoisomerase II/histidine kinase"/>
    <property type="match status" value="1"/>
</dbReference>
<evidence type="ECO:0000256" key="11">
    <source>
        <dbReference type="SAM" id="Phobius"/>
    </source>
</evidence>
<organism evidence="14 15">
    <name type="scientific">Protaetiibacter intestinalis</name>
    <dbReference type="NCBI Taxonomy" id="2419774"/>
    <lineage>
        <taxon>Bacteria</taxon>
        <taxon>Bacillati</taxon>
        <taxon>Actinomycetota</taxon>
        <taxon>Actinomycetes</taxon>
        <taxon>Micrococcales</taxon>
        <taxon>Microbacteriaceae</taxon>
        <taxon>Protaetiibacter</taxon>
    </lineage>
</organism>
<feature type="transmembrane region" description="Helical" evidence="11">
    <location>
        <begin position="185"/>
        <end position="203"/>
    </location>
</feature>
<feature type="domain" description="Histidine kinase" evidence="12">
    <location>
        <begin position="265"/>
        <end position="476"/>
    </location>
</feature>
<dbReference type="Pfam" id="PF02518">
    <property type="entry name" value="HATPase_c"/>
    <property type="match status" value="1"/>
</dbReference>
<dbReference type="SMART" id="SM00388">
    <property type="entry name" value="HisKA"/>
    <property type="match status" value="1"/>
</dbReference>
<dbReference type="EC" id="2.7.13.3" evidence="3"/>
<dbReference type="AlphaFoldDB" id="A0A387B7P6"/>